<sequence>MSSPLSEFLQQAPPISRTIAGLTLVTSVLTWVFGVIQPITLIYYYPLITRYPYQLWRLVSPFFLTSPKMGIVMDTFFLYRDASEAEKRFVRTGDFLIFTVFVGAIILLLNHFIVGGALFLQALNVAFAYYWSAKEPAATNVNFFIASFSVRYLPYVMLLMMAITKGPQAVYVGATGVIAAHAYIFLTHVYPRYGRGTNIIITPNWVHGLFEGSRRAAPAPIRVSSGSSTTTGRAAPAGSDSAGGIWRQRGTGQRLGS</sequence>
<comment type="subcellular location">
    <subcellularLocation>
        <location evidence="1 7">Endoplasmic reticulum membrane</location>
        <topology evidence="1 7">Multi-pass membrane protein</topology>
    </subcellularLocation>
</comment>
<protein>
    <recommendedName>
        <fullName evidence="7">Derlin</fullName>
    </recommendedName>
</protein>
<keyword evidence="3 7" id="KW-0812">Transmembrane</keyword>
<keyword evidence="10" id="KW-1185">Reference proteome</keyword>
<reference evidence="9 10" key="1">
    <citation type="journal article" date="2018" name="Nat. Ecol. Evol.">
        <title>Pezizomycetes genomes reveal the molecular basis of ectomycorrhizal truffle lifestyle.</title>
        <authorList>
            <person name="Murat C."/>
            <person name="Payen T."/>
            <person name="Noel B."/>
            <person name="Kuo A."/>
            <person name="Morin E."/>
            <person name="Chen J."/>
            <person name="Kohler A."/>
            <person name="Krizsan K."/>
            <person name="Balestrini R."/>
            <person name="Da Silva C."/>
            <person name="Montanini B."/>
            <person name="Hainaut M."/>
            <person name="Levati E."/>
            <person name="Barry K.W."/>
            <person name="Belfiori B."/>
            <person name="Cichocki N."/>
            <person name="Clum A."/>
            <person name="Dockter R.B."/>
            <person name="Fauchery L."/>
            <person name="Guy J."/>
            <person name="Iotti M."/>
            <person name="Le Tacon F."/>
            <person name="Lindquist E.A."/>
            <person name="Lipzen A."/>
            <person name="Malagnac F."/>
            <person name="Mello A."/>
            <person name="Molinier V."/>
            <person name="Miyauchi S."/>
            <person name="Poulain J."/>
            <person name="Riccioni C."/>
            <person name="Rubini A."/>
            <person name="Sitrit Y."/>
            <person name="Splivallo R."/>
            <person name="Traeger S."/>
            <person name="Wang M."/>
            <person name="Zifcakova L."/>
            <person name="Wipf D."/>
            <person name="Zambonelli A."/>
            <person name="Paolocci F."/>
            <person name="Nowrousian M."/>
            <person name="Ottonello S."/>
            <person name="Baldrian P."/>
            <person name="Spatafora J.W."/>
            <person name="Henrissat B."/>
            <person name="Nagy L.G."/>
            <person name="Aury J.M."/>
            <person name="Wincker P."/>
            <person name="Grigoriev I.V."/>
            <person name="Bonfante P."/>
            <person name="Martin F.M."/>
        </authorList>
    </citation>
    <scope>NUCLEOTIDE SEQUENCE [LARGE SCALE GENOMIC DNA]</scope>
    <source>
        <strain evidence="9 10">ATCC MYA-4762</strain>
    </source>
</reference>
<feature type="transmembrane region" description="Helical" evidence="7">
    <location>
        <begin position="143"/>
        <end position="163"/>
    </location>
</feature>
<evidence type="ECO:0000256" key="6">
    <source>
        <dbReference type="ARBA" id="ARBA00023136"/>
    </source>
</evidence>
<keyword evidence="5 7" id="KW-1133">Transmembrane helix</keyword>
<dbReference type="OrthoDB" id="19102at2759"/>
<evidence type="ECO:0000256" key="5">
    <source>
        <dbReference type="ARBA" id="ARBA00022989"/>
    </source>
</evidence>
<feature type="region of interest" description="Disordered" evidence="8">
    <location>
        <begin position="220"/>
        <end position="257"/>
    </location>
</feature>
<dbReference type="EMBL" id="ML121538">
    <property type="protein sequence ID" value="RPB25324.1"/>
    <property type="molecule type" value="Genomic_DNA"/>
</dbReference>
<dbReference type="GO" id="GO:0005789">
    <property type="term" value="C:endoplasmic reticulum membrane"/>
    <property type="evidence" value="ECO:0007669"/>
    <property type="project" value="UniProtKB-SubCell"/>
</dbReference>
<comment type="function">
    <text evidence="7">May be involved in the degradation of misfolded endoplasmic reticulum (ER) luminal proteins.</text>
</comment>
<keyword evidence="4 7" id="KW-0256">Endoplasmic reticulum</keyword>
<comment type="similarity">
    <text evidence="2 7">Belongs to the derlin family.</text>
</comment>
<organism evidence="9 10">
    <name type="scientific">Terfezia boudieri ATCC MYA-4762</name>
    <dbReference type="NCBI Taxonomy" id="1051890"/>
    <lineage>
        <taxon>Eukaryota</taxon>
        <taxon>Fungi</taxon>
        <taxon>Dikarya</taxon>
        <taxon>Ascomycota</taxon>
        <taxon>Pezizomycotina</taxon>
        <taxon>Pezizomycetes</taxon>
        <taxon>Pezizales</taxon>
        <taxon>Pezizaceae</taxon>
        <taxon>Terfezia</taxon>
    </lineage>
</organism>
<dbReference type="GO" id="GO:0006950">
    <property type="term" value="P:response to stress"/>
    <property type="evidence" value="ECO:0007669"/>
    <property type="project" value="UniProtKB-ARBA"/>
</dbReference>
<dbReference type="InterPro" id="IPR007599">
    <property type="entry name" value="DER1"/>
</dbReference>
<feature type="transmembrane region" description="Helical" evidence="7">
    <location>
        <begin position="169"/>
        <end position="186"/>
    </location>
</feature>
<dbReference type="SUPFAM" id="SSF144091">
    <property type="entry name" value="Rhomboid-like"/>
    <property type="match status" value="1"/>
</dbReference>
<dbReference type="Pfam" id="PF04511">
    <property type="entry name" value="DER1"/>
    <property type="match status" value="1"/>
</dbReference>
<name>A0A3N4LR01_9PEZI</name>
<evidence type="ECO:0000313" key="9">
    <source>
        <dbReference type="EMBL" id="RPB25324.1"/>
    </source>
</evidence>
<dbReference type="PANTHER" id="PTHR11009">
    <property type="entry name" value="DER1-LIKE PROTEIN, DERLIN"/>
    <property type="match status" value="1"/>
</dbReference>
<feature type="transmembrane region" description="Helical" evidence="7">
    <location>
        <begin position="21"/>
        <end position="46"/>
    </location>
</feature>
<evidence type="ECO:0000256" key="7">
    <source>
        <dbReference type="RuleBase" id="RU363059"/>
    </source>
</evidence>
<dbReference type="InParanoid" id="A0A3N4LR01"/>
<accession>A0A3N4LR01</accession>
<dbReference type="STRING" id="1051890.A0A3N4LR01"/>
<gene>
    <name evidence="9" type="ORF">L211DRAFT_783744</name>
</gene>
<evidence type="ECO:0000256" key="3">
    <source>
        <dbReference type="ARBA" id="ARBA00022692"/>
    </source>
</evidence>
<feature type="compositionally biased region" description="Low complexity" evidence="8">
    <location>
        <begin position="224"/>
        <end position="239"/>
    </location>
</feature>
<evidence type="ECO:0000256" key="2">
    <source>
        <dbReference type="ARBA" id="ARBA00008917"/>
    </source>
</evidence>
<evidence type="ECO:0000256" key="1">
    <source>
        <dbReference type="ARBA" id="ARBA00004477"/>
    </source>
</evidence>
<dbReference type="AlphaFoldDB" id="A0A3N4LR01"/>
<dbReference type="Proteomes" id="UP000267821">
    <property type="component" value="Unassembled WGS sequence"/>
</dbReference>
<evidence type="ECO:0000256" key="8">
    <source>
        <dbReference type="SAM" id="MobiDB-lite"/>
    </source>
</evidence>
<evidence type="ECO:0000256" key="4">
    <source>
        <dbReference type="ARBA" id="ARBA00022824"/>
    </source>
</evidence>
<keyword evidence="6 7" id="KW-0472">Membrane</keyword>
<evidence type="ECO:0000313" key="10">
    <source>
        <dbReference type="Proteomes" id="UP000267821"/>
    </source>
</evidence>
<dbReference type="InterPro" id="IPR035952">
    <property type="entry name" value="Rhomboid-like_sf"/>
</dbReference>
<proteinExistence type="inferred from homology"/>
<feature type="transmembrane region" description="Helical" evidence="7">
    <location>
        <begin position="58"/>
        <end position="77"/>
    </location>
</feature>